<evidence type="ECO:0008006" key="5">
    <source>
        <dbReference type="Google" id="ProtNLM"/>
    </source>
</evidence>
<sequence>MKIGYRAAAVALLATLLVAPAARAEATPSITAGSAPAADRKTTHSAPSELLRSSTSEVVTPLGNCTAGVFCGEVKNRLGRSLKISGNWPSNTKTMMLPAGQGAASDSSYYYDFRDTDGFQVPSGYIYYDTIGSTYRPGWHRVRDYQEITLNAWCLVSACG</sequence>
<evidence type="ECO:0000256" key="1">
    <source>
        <dbReference type="SAM" id="MobiDB-lite"/>
    </source>
</evidence>
<keyword evidence="4" id="KW-1185">Reference proteome</keyword>
<dbReference type="Proteomes" id="UP000607311">
    <property type="component" value="Unassembled WGS sequence"/>
</dbReference>
<evidence type="ECO:0000313" key="3">
    <source>
        <dbReference type="EMBL" id="GIJ36160.1"/>
    </source>
</evidence>
<feature type="region of interest" description="Disordered" evidence="1">
    <location>
        <begin position="29"/>
        <end position="53"/>
    </location>
</feature>
<feature type="signal peptide" evidence="2">
    <location>
        <begin position="1"/>
        <end position="24"/>
    </location>
</feature>
<comment type="caution">
    <text evidence="3">The sequence shown here is derived from an EMBL/GenBank/DDBJ whole genome shotgun (WGS) entry which is preliminary data.</text>
</comment>
<dbReference type="AlphaFoldDB" id="A0A9W5UWY8"/>
<accession>A0A9W5UWY8</accession>
<gene>
    <name evidence="3" type="ORF">Vse01_53080</name>
</gene>
<name>A0A9W5UWY8_9ACTN</name>
<reference evidence="3" key="1">
    <citation type="submission" date="2021-01" db="EMBL/GenBank/DDBJ databases">
        <title>Whole genome shotgun sequence of Verrucosispora sediminis NBRC 107745.</title>
        <authorList>
            <person name="Komaki H."/>
            <person name="Tamura T."/>
        </authorList>
    </citation>
    <scope>NUCLEOTIDE SEQUENCE</scope>
    <source>
        <strain evidence="3">NBRC 107745</strain>
    </source>
</reference>
<feature type="chain" id="PRO_5040741632" description="Peptidase inhibitor family I36" evidence="2">
    <location>
        <begin position="25"/>
        <end position="160"/>
    </location>
</feature>
<dbReference type="RefSeq" id="WP_139233063.1">
    <property type="nucleotide sequence ID" value="NZ_BOPD01000043.1"/>
</dbReference>
<keyword evidence="2" id="KW-0732">Signal</keyword>
<dbReference type="OrthoDB" id="3387274at2"/>
<organism evidence="3 4">
    <name type="scientific">Micromonospora sediminimaris</name>
    <dbReference type="NCBI Taxonomy" id="547162"/>
    <lineage>
        <taxon>Bacteria</taxon>
        <taxon>Bacillati</taxon>
        <taxon>Actinomycetota</taxon>
        <taxon>Actinomycetes</taxon>
        <taxon>Micromonosporales</taxon>
        <taxon>Micromonosporaceae</taxon>
        <taxon>Micromonospora</taxon>
    </lineage>
</organism>
<evidence type="ECO:0000256" key="2">
    <source>
        <dbReference type="SAM" id="SignalP"/>
    </source>
</evidence>
<proteinExistence type="predicted"/>
<evidence type="ECO:0000313" key="4">
    <source>
        <dbReference type="Proteomes" id="UP000607311"/>
    </source>
</evidence>
<dbReference type="EMBL" id="BOPD01000043">
    <property type="protein sequence ID" value="GIJ36160.1"/>
    <property type="molecule type" value="Genomic_DNA"/>
</dbReference>
<protein>
    <recommendedName>
        <fullName evidence="5">Peptidase inhibitor family I36</fullName>
    </recommendedName>
</protein>